<dbReference type="EMBL" id="KB446536">
    <property type="protein sequence ID" value="EME47055.1"/>
    <property type="molecule type" value="Genomic_DNA"/>
</dbReference>
<dbReference type="OrthoDB" id="202840at2759"/>
<dbReference type="AlphaFoldDB" id="N1PXA8"/>
<protein>
    <submittedName>
        <fullName evidence="1">Uncharacterized protein</fullName>
    </submittedName>
</protein>
<dbReference type="eggNOG" id="ENOG502SKGT">
    <property type="taxonomic scope" value="Eukaryota"/>
</dbReference>
<dbReference type="Proteomes" id="UP000016933">
    <property type="component" value="Unassembled WGS sequence"/>
</dbReference>
<reference evidence="2" key="1">
    <citation type="journal article" date="2012" name="PLoS Genet.">
        <title>The genomes of the fungal plant pathogens Cladosporium fulvum and Dothistroma septosporum reveal adaptation to different hosts and lifestyles but also signatures of common ancestry.</title>
        <authorList>
            <person name="de Wit P.J.G.M."/>
            <person name="van der Burgt A."/>
            <person name="Oekmen B."/>
            <person name="Stergiopoulos I."/>
            <person name="Abd-Elsalam K.A."/>
            <person name="Aerts A.L."/>
            <person name="Bahkali A.H."/>
            <person name="Beenen H.G."/>
            <person name="Chettri P."/>
            <person name="Cox M.P."/>
            <person name="Datema E."/>
            <person name="de Vries R.P."/>
            <person name="Dhillon B."/>
            <person name="Ganley A.R."/>
            <person name="Griffiths S.A."/>
            <person name="Guo Y."/>
            <person name="Hamelin R.C."/>
            <person name="Henrissat B."/>
            <person name="Kabir M.S."/>
            <person name="Jashni M.K."/>
            <person name="Kema G."/>
            <person name="Klaubauf S."/>
            <person name="Lapidus A."/>
            <person name="Levasseur A."/>
            <person name="Lindquist E."/>
            <person name="Mehrabi R."/>
            <person name="Ohm R.A."/>
            <person name="Owen T.J."/>
            <person name="Salamov A."/>
            <person name="Schwelm A."/>
            <person name="Schijlen E."/>
            <person name="Sun H."/>
            <person name="van den Burg H.A."/>
            <person name="van Ham R.C.H.J."/>
            <person name="Zhang S."/>
            <person name="Goodwin S.B."/>
            <person name="Grigoriev I.V."/>
            <person name="Collemare J."/>
            <person name="Bradshaw R.E."/>
        </authorList>
    </citation>
    <scope>NUCLEOTIDE SEQUENCE [LARGE SCALE GENOMIC DNA]</scope>
    <source>
        <strain evidence="2">NZE10 / CBS 128990</strain>
    </source>
</reference>
<reference evidence="1 2" key="2">
    <citation type="journal article" date="2012" name="PLoS Pathog.">
        <title>Diverse lifestyles and strategies of plant pathogenesis encoded in the genomes of eighteen Dothideomycetes fungi.</title>
        <authorList>
            <person name="Ohm R.A."/>
            <person name="Feau N."/>
            <person name="Henrissat B."/>
            <person name="Schoch C.L."/>
            <person name="Horwitz B.A."/>
            <person name="Barry K.W."/>
            <person name="Condon B.J."/>
            <person name="Copeland A.C."/>
            <person name="Dhillon B."/>
            <person name="Glaser F."/>
            <person name="Hesse C.N."/>
            <person name="Kosti I."/>
            <person name="LaButti K."/>
            <person name="Lindquist E.A."/>
            <person name="Lucas S."/>
            <person name="Salamov A.A."/>
            <person name="Bradshaw R.E."/>
            <person name="Ciuffetti L."/>
            <person name="Hamelin R.C."/>
            <person name="Kema G.H.J."/>
            <person name="Lawrence C."/>
            <person name="Scott J.A."/>
            <person name="Spatafora J.W."/>
            <person name="Turgeon B.G."/>
            <person name="de Wit P.J.G.M."/>
            <person name="Zhong S."/>
            <person name="Goodwin S.B."/>
            <person name="Grigoriev I.V."/>
        </authorList>
    </citation>
    <scope>NUCLEOTIDE SEQUENCE [LARGE SCALE GENOMIC DNA]</scope>
    <source>
        <strain evidence="2">NZE10 / CBS 128990</strain>
    </source>
</reference>
<dbReference type="HOGENOM" id="CLU_1896162_0_0_1"/>
<organism evidence="1 2">
    <name type="scientific">Dothistroma septosporum (strain NZE10 / CBS 128990)</name>
    <name type="common">Red band needle blight fungus</name>
    <name type="synonym">Mycosphaerella pini</name>
    <dbReference type="NCBI Taxonomy" id="675120"/>
    <lineage>
        <taxon>Eukaryota</taxon>
        <taxon>Fungi</taxon>
        <taxon>Dikarya</taxon>
        <taxon>Ascomycota</taxon>
        <taxon>Pezizomycotina</taxon>
        <taxon>Dothideomycetes</taxon>
        <taxon>Dothideomycetidae</taxon>
        <taxon>Mycosphaerellales</taxon>
        <taxon>Mycosphaerellaceae</taxon>
        <taxon>Dothistroma</taxon>
    </lineage>
</organism>
<dbReference type="STRING" id="675120.N1PXA8"/>
<evidence type="ECO:0000313" key="1">
    <source>
        <dbReference type="EMBL" id="EME47055.1"/>
    </source>
</evidence>
<name>N1PXA8_DOTSN</name>
<gene>
    <name evidence="1" type="ORF">DOTSEDRAFT_20870</name>
</gene>
<evidence type="ECO:0000313" key="2">
    <source>
        <dbReference type="Proteomes" id="UP000016933"/>
    </source>
</evidence>
<accession>N1PXA8</accession>
<dbReference type="OMA" id="FVEGDEC"/>
<keyword evidence="2" id="KW-1185">Reference proteome</keyword>
<dbReference type="Gene3D" id="3.40.30.110">
    <property type="match status" value="1"/>
</dbReference>
<sequence>MADMKKALGEQAYPKVHAWVERFRQAATQAEQSNPGAGQIDEGAQAEEAIVKRILDSSFTEEHAITVDEGDVLGLRRGQRVSVVPVDFGSTHKDEGELVGLSRDEVVILSDVPGGRGQLRLHYPRINFKILLLA</sequence>
<proteinExistence type="predicted"/>